<feature type="non-terminal residue" evidence="2">
    <location>
        <position position="101"/>
    </location>
</feature>
<protein>
    <submittedName>
        <fullName evidence="2">Heat-inducible transcription repressor HrcA</fullName>
    </submittedName>
</protein>
<evidence type="ECO:0000313" key="2">
    <source>
        <dbReference type="EMBL" id="JAG27146.1"/>
    </source>
</evidence>
<name>A0A0A9Y692_LYGHE</name>
<sequence length="101" mass="10851">MIDQAIPSFTYAGDTSLVHFKTSVARDEFLATLMDVVKSYEIQIRLPLSPSAAQVANKTVETSTDGGDATGTVATTTKDEHGKDISTKDEHDKDTSVKDTS</sequence>
<feature type="compositionally biased region" description="Low complexity" evidence="1">
    <location>
        <begin position="62"/>
        <end position="76"/>
    </location>
</feature>
<gene>
    <name evidence="2" type="primary">hrcA_6</name>
    <name evidence="2" type="ORF">CM83_4789</name>
</gene>
<proteinExistence type="predicted"/>
<reference evidence="2" key="1">
    <citation type="journal article" date="2014" name="PLoS ONE">
        <title>Transcriptome-Based Identification of ABC Transporters in the Western Tarnished Plant Bug Lygus hesperus.</title>
        <authorList>
            <person name="Hull J.J."/>
            <person name="Chaney K."/>
            <person name="Geib S.M."/>
            <person name="Fabrick J.A."/>
            <person name="Brent C.S."/>
            <person name="Walsh D."/>
            <person name="Lavine L.C."/>
        </authorList>
    </citation>
    <scope>NUCLEOTIDE SEQUENCE</scope>
</reference>
<dbReference type="EMBL" id="GBHO01016458">
    <property type="protein sequence ID" value="JAG27146.1"/>
    <property type="molecule type" value="Transcribed_RNA"/>
</dbReference>
<accession>A0A0A9Y692</accession>
<feature type="compositionally biased region" description="Basic and acidic residues" evidence="1">
    <location>
        <begin position="77"/>
        <end position="101"/>
    </location>
</feature>
<evidence type="ECO:0000256" key="1">
    <source>
        <dbReference type="SAM" id="MobiDB-lite"/>
    </source>
</evidence>
<reference evidence="2" key="2">
    <citation type="submission" date="2014-07" db="EMBL/GenBank/DDBJ databases">
        <authorList>
            <person name="Hull J."/>
        </authorList>
    </citation>
    <scope>NUCLEOTIDE SEQUENCE</scope>
</reference>
<dbReference type="AlphaFoldDB" id="A0A0A9Y692"/>
<feature type="region of interest" description="Disordered" evidence="1">
    <location>
        <begin position="55"/>
        <end position="101"/>
    </location>
</feature>
<organism evidence="2">
    <name type="scientific">Lygus hesperus</name>
    <name type="common">Western plant bug</name>
    <dbReference type="NCBI Taxonomy" id="30085"/>
    <lineage>
        <taxon>Eukaryota</taxon>
        <taxon>Metazoa</taxon>
        <taxon>Ecdysozoa</taxon>
        <taxon>Arthropoda</taxon>
        <taxon>Hexapoda</taxon>
        <taxon>Insecta</taxon>
        <taxon>Pterygota</taxon>
        <taxon>Neoptera</taxon>
        <taxon>Paraneoptera</taxon>
        <taxon>Hemiptera</taxon>
        <taxon>Heteroptera</taxon>
        <taxon>Panheteroptera</taxon>
        <taxon>Cimicomorpha</taxon>
        <taxon>Miridae</taxon>
        <taxon>Mirini</taxon>
        <taxon>Lygus</taxon>
    </lineage>
</organism>